<organism evidence="2 3">
    <name type="scientific">Oleomonas cavernae</name>
    <dbReference type="NCBI Taxonomy" id="2320859"/>
    <lineage>
        <taxon>Bacteria</taxon>
        <taxon>Pseudomonadati</taxon>
        <taxon>Pseudomonadota</taxon>
        <taxon>Alphaproteobacteria</taxon>
        <taxon>Acetobacterales</taxon>
        <taxon>Acetobacteraceae</taxon>
        <taxon>Oleomonas</taxon>
    </lineage>
</organism>
<gene>
    <name evidence="2" type="ORF">D3874_10115</name>
</gene>
<proteinExistence type="predicted"/>
<dbReference type="EMBL" id="QYUK01000011">
    <property type="protein sequence ID" value="RJF89936.1"/>
    <property type="molecule type" value="Genomic_DNA"/>
</dbReference>
<dbReference type="InterPro" id="IPR045489">
    <property type="entry name" value="DUF6429"/>
</dbReference>
<evidence type="ECO:0000313" key="2">
    <source>
        <dbReference type="EMBL" id="RJF89936.1"/>
    </source>
</evidence>
<accession>A0A418WIQ4</accession>
<comment type="caution">
    <text evidence="2">The sequence shown here is derived from an EMBL/GenBank/DDBJ whole genome shotgun (WGS) entry which is preliminary data.</text>
</comment>
<evidence type="ECO:0000259" key="1">
    <source>
        <dbReference type="Pfam" id="PF20008"/>
    </source>
</evidence>
<feature type="domain" description="DUF6429" evidence="1">
    <location>
        <begin position="16"/>
        <end position="84"/>
    </location>
</feature>
<protein>
    <recommendedName>
        <fullName evidence="1">DUF6429 domain-containing protein</fullName>
    </recommendedName>
</protein>
<sequence length="88" mass="9913">MKKSDAKKGEAPPVSADRIDEAVLGLLLLGLHDGDRVWKTFDWDAMDRLHQKGFISAPASRTKSVILTEEGRREAERAFESLFTQKRS</sequence>
<dbReference type="AlphaFoldDB" id="A0A418WIQ4"/>
<keyword evidence="3" id="KW-1185">Reference proteome</keyword>
<dbReference type="OrthoDB" id="8912983at2"/>
<evidence type="ECO:0000313" key="3">
    <source>
        <dbReference type="Proteomes" id="UP000284605"/>
    </source>
</evidence>
<dbReference type="Pfam" id="PF20008">
    <property type="entry name" value="DUF6429"/>
    <property type="match status" value="1"/>
</dbReference>
<dbReference type="Proteomes" id="UP000284605">
    <property type="component" value="Unassembled WGS sequence"/>
</dbReference>
<name>A0A418WIQ4_9PROT</name>
<reference evidence="2 3" key="1">
    <citation type="submission" date="2018-09" db="EMBL/GenBank/DDBJ databases">
        <authorList>
            <person name="Zhu H."/>
        </authorList>
    </citation>
    <scope>NUCLEOTIDE SEQUENCE [LARGE SCALE GENOMIC DNA]</scope>
    <source>
        <strain evidence="2 3">K1W22B-8</strain>
    </source>
</reference>